<dbReference type="Pfam" id="PF07426">
    <property type="entry name" value="Dynactin_p22"/>
    <property type="match status" value="1"/>
</dbReference>
<gene>
    <name evidence="2" type="primary">8235275</name>
    <name evidence="1" type="ORF">Phum_PHUM534860</name>
</gene>
<dbReference type="GO" id="GO:0005869">
    <property type="term" value="C:dynactin complex"/>
    <property type="evidence" value="ECO:0007669"/>
    <property type="project" value="InterPro"/>
</dbReference>
<dbReference type="VEuPathDB" id="VectorBase:PHUM534860"/>
<evidence type="ECO:0000313" key="1">
    <source>
        <dbReference type="EMBL" id="EEB18793.1"/>
    </source>
</evidence>
<dbReference type="PANTHER" id="PTHR28360">
    <property type="entry name" value="DYNACTIN SUBUNIT 3"/>
    <property type="match status" value="1"/>
</dbReference>
<dbReference type="EnsemblMetazoa" id="PHUM534860-RA">
    <property type="protein sequence ID" value="PHUM534860-PA"/>
    <property type="gene ID" value="PHUM534860"/>
</dbReference>
<sequence>MATDSEALDILEKKIHDLEVQVFGEKVEATENFNPIIDSLLQANIMMLAAVSGREKFNSLFKRLNELNNYLDLNPLTEDPNGLNTKLNIILSMKDELESTCEKMEKIDKLKTILDDDKIKNALLLKDDLNNLLINHLSKKEKLNEISNDVNELSVQFNEVCLEISKSFFLLNEAIKLLYAIQLLTALSFCIFVTKSSKLSLSAAMFIKYYFSINLFKA</sequence>
<reference evidence="2" key="3">
    <citation type="submission" date="2021-02" db="UniProtKB">
        <authorList>
            <consortium name="EnsemblMetazoa"/>
        </authorList>
    </citation>
    <scope>IDENTIFICATION</scope>
    <source>
        <strain evidence="2">USDA</strain>
    </source>
</reference>
<organism>
    <name type="scientific">Pediculus humanus subsp. corporis</name>
    <name type="common">Body louse</name>
    <dbReference type="NCBI Taxonomy" id="121224"/>
    <lineage>
        <taxon>Eukaryota</taxon>
        <taxon>Metazoa</taxon>
        <taxon>Ecdysozoa</taxon>
        <taxon>Arthropoda</taxon>
        <taxon>Hexapoda</taxon>
        <taxon>Insecta</taxon>
        <taxon>Pterygota</taxon>
        <taxon>Neoptera</taxon>
        <taxon>Paraneoptera</taxon>
        <taxon>Psocodea</taxon>
        <taxon>Troctomorpha</taxon>
        <taxon>Phthiraptera</taxon>
        <taxon>Anoplura</taxon>
        <taxon>Pediculidae</taxon>
        <taxon>Pediculus</taxon>
    </lineage>
</organism>
<dbReference type="FunCoup" id="E0VZI7">
    <property type="interactions" value="929"/>
</dbReference>
<dbReference type="InParanoid" id="E0VZI7"/>
<dbReference type="OMA" id="NILHVNT"/>
<reference evidence="1" key="2">
    <citation type="submission" date="2007-04" db="EMBL/GenBank/DDBJ databases">
        <title>The genome of the human body louse.</title>
        <authorList>
            <consortium name="The Human Body Louse Genome Consortium"/>
            <person name="Kirkness E."/>
            <person name="Walenz B."/>
            <person name="Hass B."/>
            <person name="Bruggner R."/>
            <person name="Strausberg R."/>
        </authorList>
    </citation>
    <scope>NUCLEOTIDE SEQUENCE</scope>
    <source>
        <strain evidence="1">USDA</strain>
    </source>
</reference>
<dbReference type="PANTHER" id="PTHR28360:SF1">
    <property type="entry name" value="DYNACTIN SUBUNIT 3"/>
    <property type="match status" value="1"/>
</dbReference>
<dbReference type="AlphaFoldDB" id="E0VZI7"/>
<dbReference type="InterPro" id="IPR009991">
    <property type="entry name" value="DCTN3"/>
</dbReference>
<reference evidence="1" key="1">
    <citation type="submission" date="2007-04" db="EMBL/GenBank/DDBJ databases">
        <title>Annotation of Pediculus humanus corporis strain USDA.</title>
        <authorList>
            <person name="Kirkness E."/>
            <person name="Hannick L."/>
            <person name="Hass B."/>
            <person name="Bruggner R."/>
            <person name="Lawson D."/>
            <person name="Bidwell S."/>
            <person name="Joardar V."/>
            <person name="Caler E."/>
            <person name="Walenz B."/>
            <person name="Inman J."/>
            <person name="Schobel S."/>
            <person name="Galinsky K."/>
            <person name="Amedeo P."/>
            <person name="Strausberg R."/>
        </authorList>
    </citation>
    <scope>NUCLEOTIDE SEQUENCE</scope>
    <source>
        <strain evidence="1">USDA</strain>
    </source>
</reference>
<dbReference type="KEGG" id="phu:Phum_PHUM534860"/>
<dbReference type="Proteomes" id="UP000009046">
    <property type="component" value="Unassembled WGS sequence"/>
</dbReference>
<dbReference type="GO" id="GO:0061640">
    <property type="term" value="P:cytoskeleton-dependent cytokinesis"/>
    <property type="evidence" value="ECO:0007669"/>
    <property type="project" value="InterPro"/>
</dbReference>
<accession>E0VZI7</accession>
<dbReference type="EMBL" id="DS235853">
    <property type="protein sequence ID" value="EEB18793.1"/>
    <property type="molecule type" value="Genomic_DNA"/>
</dbReference>
<keyword evidence="3" id="KW-1185">Reference proteome</keyword>
<dbReference type="HOGENOM" id="CLU_1268290_0_0_1"/>
<dbReference type="STRING" id="121224.E0VZI7"/>
<protein>
    <submittedName>
        <fullName evidence="1 2">Dynactin subunit, putative</fullName>
    </submittedName>
</protein>
<dbReference type="RefSeq" id="XP_002431531.1">
    <property type="nucleotide sequence ID" value="XM_002431486.1"/>
</dbReference>
<proteinExistence type="predicted"/>
<evidence type="ECO:0000313" key="3">
    <source>
        <dbReference type="Proteomes" id="UP000009046"/>
    </source>
</evidence>
<evidence type="ECO:0000313" key="2">
    <source>
        <dbReference type="EnsemblMetazoa" id="PHUM534860-PA"/>
    </source>
</evidence>
<dbReference type="EMBL" id="AAZO01006491">
    <property type="status" value="NOT_ANNOTATED_CDS"/>
    <property type="molecule type" value="Genomic_DNA"/>
</dbReference>
<dbReference type="OrthoDB" id="16729at2759"/>
<dbReference type="CTD" id="8235275"/>
<name>E0VZI7_PEDHC</name>
<dbReference type="GeneID" id="8235275"/>